<dbReference type="GO" id="GO:0005524">
    <property type="term" value="F:ATP binding"/>
    <property type="evidence" value="ECO:0007669"/>
    <property type="project" value="UniProtKB-KW"/>
</dbReference>
<dbReference type="SUPFAM" id="SSF81301">
    <property type="entry name" value="Nucleotidyltransferase"/>
    <property type="match status" value="1"/>
</dbReference>
<dbReference type="RefSeq" id="WP_313542154.1">
    <property type="nucleotide sequence ID" value="NZ_CP134880.1"/>
</dbReference>
<feature type="domain" description="Polymerase nucleotidyl transferase" evidence="10">
    <location>
        <begin position="68"/>
        <end position="154"/>
    </location>
</feature>
<keyword evidence="8" id="KW-0460">Magnesium</keyword>
<accession>A0AA96FDI0</accession>
<keyword evidence="6" id="KW-0547">Nucleotide-binding</keyword>
<dbReference type="Gene3D" id="1.10.260.40">
    <property type="entry name" value="lambda repressor-like DNA-binding domains"/>
    <property type="match status" value="1"/>
</dbReference>
<dbReference type="InterPro" id="IPR052038">
    <property type="entry name" value="Type-VII_TA_antitoxin"/>
</dbReference>
<dbReference type="Pfam" id="PF01909">
    <property type="entry name" value="NTP_transf_2"/>
    <property type="match status" value="1"/>
</dbReference>
<dbReference type="PANTHER" id="PTHR33571:SF14">
    <property type="entry name" value="PROTEIN ADENYLYLTRANSFERASE MJ0435-RELATED"/>
    <property type="match status" value="1"/>
</dbReference>
<evidence type="ECO:0000256" key="5">
    <source>
        <dbReference type="ARBA" id="ARBA00022723"/>
    </source>
</evidence>
<evidence type="ECO:0000256" key="8">
    <source>
        <dbReference type="ARBA" id="ARBA00022842"/>
    </source>
</evidence>
<keyword evidence="7" id="KW-0067">ATP-binding</keyword>
<protein>
    <submittedName>
        <fullName evidence="11">Nucleotidyltransferase domain-containing protein</fullName>
    </submittedName>
</protein>
<evidence type="ECO:0000259" key="10">
    <source>
        <dbReference type="Pfam" id="PF01909"/>
    </source>
</evidence>
<dbReference type="Proteomes" id="UP001303408">
    <property type="component" value="Chromosome"/>
</dbReference>
<keyword evidence="5" id="KW-0479">Metal-binding</keyword>
<evidence type="ECO:0000256" key="6">
    <source>
        <dbReference type="ARBA" id="ARBA00022741"/>
    </source>
</evidence>
<sequence length="156" mass="17288">MEPDLAHIARESDAAVEAARARLVEAVRDATRAGMTQQQIAEQIGRSQPEVNRLLRFHGSTPHARALRQHRAEIRSRLRAVGGRNVRVFGSTARGAERPDSDVDLLFETREPLSLMRLSAVENELSRLLGLQVDLVAESSLRPDLREGIVNEAVPL</sequence>
<evidence type="ECO:0000256" key="3">
    <source>
        <dbReference type="ARBA" id="ARBA00022679"/>
    </source>
</evidence>
<dbReference type="InterPro" id="IPR043519">
    <property type="entry name" value="NT_sf"/>
</dbReference>
<comment type="cofactor">
    <cofactor evidence="1">
        <name>Mg(2+)</name>
        <dbReference type="ChEBI" id="CHEBI:18420"/>
    </cofactor>
</comment>
<comment type="similarity">
    <text evidence="9">Belongs to the MntA antitoxin family.</text>
</comment>
<keyword evidence="4" id="KW-0548">Nucleotidyltransferase</keyword>
<dbReference type="PANTHER" id="PTHR33571">
    <property type="entry name" value="SSL8005 PROTEIN"/>
    <property type="match status" value="1"/>
</dbReference>
<keyword evidence="3" id="KW-0808">Transferase</keyword>
<reference evidence="11" key="1">
    <citation type="submission" date="2023-09" db="EMBL/GenBank/DDBJ databases">
        <title>Demequina sp. a novel bacteria isolated from Capsicum annuum.</title>
        <authorList>
            <person name="Humaira Z."/>
            <person name="Lee J."/>
            <person name="Cho D."/>
        </authorList>
    </citation>
    <scope>NUCLEOTIDE SEQUENCE</scope>
    <source>
        <strain evidence="11">PMTSA13</strain>
    </source>
</reference>
<evidence type="ECO:0000256" key="1">
    <source>
        <dbReference type="ARBA" id="ARBA00001946"/>
    </source>
</evidence>
<organism evidence="11">
    <name type="scientific">Demequina capsici</name>
    <dbReference type="NCBI Taxonomy" id="3075620"/>
    <lineage>
        <taxon>Bacteria</taxon>
        <taxon>Bacillati</taxon>
        <taxon>Actinomycetota</taxon>
        <taxon>Actinomycetes</taxon>
        <taxon>Micrococcales</taxon>
        <taxon>Demequinaceae</taxon>
        <taxon>Demequina</taxon>
    </lineage>
</organism>
<dbReference type="GO" id="GO:0003677">
    <property type="term" value="F:DNA binding"/>
    <property type="evidence" value="ECO:0007669"/>
    <property type="project" value="InterPro"/>
</dbReference>
<dbReference type="EMBL" id="CP134880">
    <property type="protein sequence ID" value="WNM26405.1"/>
    <property type="molecule type" value="Genomic_DNA"/>
</dbReference>
<proteinExistence type="inferred from homology"/>
<dbReference type="InterPro" id="IPR002934">
    <property type="entry name" value="Polymerase_NTP_transf_dom"/>
</dbReference>
<name>A0AA96FDI0_9MICO</name>
<dbReference type="Gene3D" id="3.30.460.10">
    <property type="entry name" value="Beta Polymerase, domain 2"/>
    <property type="match status" value="1"/>
</dbReference>
<evidence type="ECO:0000256" key="9">
    <source>
        <dbReference type="ARBA" id="ARBA00038276"/>
    </source>
</evidence>
<evidence type="ECO:0000313" key="11">
    <source>
        <dbReference type="EMBL" id="WNM26405.1"/>
    </source>
</evidence>
<evidence type="ECO:0000256" key="4">
    <source>
        <dbReference type="ARBA" id="ARBA00022695"/>
    </source>
</evidence>
<evidence type="ECO:0000256" key="7">
    <source>
        <dbReference type="ARBA" id="ARBA00022840"/>
    </source>
</evidence>
<dbReference type="InterPro" id="IPR010982">
    <property type="entry name" value="Lambda_DNA-bd_dom_sf"/>
</dbReference>
<dbReference type="GO" id="GO:0016779">
    <property type="term" value="F:nucleotidyltransferase activity"/>
    <property type="evidence" value="ECO:0007669"/>
    <property type="project" value="UniProtKB-KW"/>
</dbReference>
<keyword evidence="2" id="KW-1277">Toxin-antitoxin system</keyword>
<dbReference type="KEGG" id="dcp:RN607_09340"/>
<gene>
    <name evidence="11" type="ORF">RN607_09340</name>
</gene>
<dbReference type="GO" id="GO:0046872">
    <property type="term" value="F:metal ion binding"/>
    <property type="evidence" value="ECO:0007669"/>
    <property type="project" value="UniProtKB-KW"/>
</dbReference>
<evidence type="ECO:0000256" key="2">
    <source>
        <dbReference type="ARBA" id="ARBA00022649"/>
    </source>
</evidence>
<dbReference type="CDD" id="cd05403">
    <property type="entry name" value="NT_KNTase_like"/>
    <property type="match status" value="1"/>
</dbReference>
<dbReference type="AlphaFoldDB" id="A0AA96FDI0"/>